<feature type="binding site" evidence="6">
    <location>
        <position position="407"/>
    </location>
    <ligand>
        <name>Zn(2+)</name>
        <dbReference type="ChEBI" id="CHEBI:29105"/>
        <label>1</label>
        <note>catalytic</note>
    </ligand>
</feature>
<accession>A0A1G6ZQA6</accession>
<dbReference type="PROSITE" id="PS52011">
    <property type="entry name" value="PEPTIDASE_M2"/>
    <property type="match status" value="1"/>
</dbReference>
<sequence length="608" mass="67609">MAQFKSGLSTIALMSAMALGLAACGDTTTEKEKAPTAEDAAAFMADAEKQLFDESVSLSRKAWVQANFITVDTNAIVAEADEAFTLLGVKLANETKRFENVELPAELRRKMNILKGGLTLPAPDDAAKTAELAKIKANLDATYGTGKVEMEGQTLSLGGVSDIIASDRTPERLLAAWDGWHKISKPMKSDYARMVDIANEGARELGYKDVGAMWRSGYDMDPDEFATMVDGLWAEVKPLYDALHCQVRAKLSDFYGDRVVSDTGPIPAHLLGNMWAQEWGNINDVVQPDAAAGGSLDVTSLLVEKGYDAKKMVKTAEGFFTSLGFEPLPDTFWDRSLFVKPADREVQCHASAWDIDNKDDVRIKMCTKVNAEDFVTVHHELGHNFYQRAYKNQDTLHLNGANDGFHEAIGDMVALSMTPDYLKQIGLIDEVPESTDPVPALMRQALDKVAFLPFGLMVDKWRWQVFSGEVTPDQYNDAWWKLREEYQGLKAPNDRPADAFDPGAKYHIPGNTPYMRYFLARILQFQFYKAACDQAGWTGPLYQCSIYGNKEVGEKFKAMMEMGASKPWPDALEAFTGSREMSGEAIIAYFEPLKAWLDEQNKDRTCGW</sequence>
<dbReference type="PRINTS" id="PR00791">
    <property type="entry name" value="PEPDIPTASEA"/>
</dbReference>
<dbReference type="GO" id="GO:0016020">
    <property type="term" value="C:membrane"/>
    <property type="evidence" value="ECO:0007669"/>
    <property type="project" value="InterPro"/>
</dbReference>
<feature type="disulfide bond" evidence="7">
    <location>
        <begin position="348"/>
        <end position="366"/>
    </location>
</feature>
<evidence type="ECO:0000256" key="2">
    <source>
        <dbReference type="ARBA" id="ARBA00023157"/>
    </source>
</evidence>
<feature type="binding site" evidence="9">
    <location>
        <position position="407"/>
    </location>
    <ligand>
        <name>Zn(2+)</name>
        <dbReference type="ChEBI" id="CHEBI:29105"/>
        <label>2</label>
        <note>catalytic</note>
    </ligand>
</feature>
<evidence type="ECO:0000256" key="5">
    <source>
        <dbReference type="PIRSR" id="PIRSR601548-2"/>
    </source>
</evidence>
<feature type="active site" description="Proton acceptor 2" evidence="8">
    <location>
        <position position="380"/>
    </location>
</feature>
<feature type="signal peptide" evidence="10">
    <location>
        <begin position="1"/>
        <end position="22"/>
    </location>
</feature>
<dbReference type="RefSeq" id="WP_068304384.1">
    <property type="nucleotide sequence ID" value="NZ_FNAK01000004.1"/>
</dbReference>
<feature type="binding site" evidence="9">
    <location>
        <position position="383"/>
    </location>
    <ligand>
        <name>Zn(2+)</name>
        <dbReference type="ChEBI" id="CHEBI:29105"/>
        <label>2</label>
        <note>catalytic</note>
    </ligand>
</feature>
<feature type="binding site" evidence="9">
    <location>
        <position position="379"/>
    </location>
    <ligand>
        <name>Zn(2+)</name>
        <dbReference type="ChEBI" id="CHEBI:29105"/>
        <label>2</label>
        <note>catalytic</note>
    </ligand>
</feature>
<dbReference type="PANTHER" id="PTHR10514">
    <property type="entry name" value="ANGIOTENSIN-CONVERTING ENZYME"/>
    <property type="match status" value="1"/>
</dbReference>
<dbReference type="PANTHER" id="PTHR10514:SF27">
    <property type="entry name" value="ANGIOTENSIN-CONVERTING ENZYME"/>
    <property type="match status" value="1"/>
</dbReference>
<evidence type="ECO:0000256" key="1">
    <source>
        <dbReference type="ARBA" id="ARBA00022729"/>
    </source>
</evidence>
<evidence type="ECO:0000256" key="3">
    <source>
        <dbReference type="ARBA" id="ARBA00023180"/>
    </source>
</evidence>
<evidence type="ECO:0000313" key="11">
    <source>
        <dbReference type="EMBL" id="SDE04711.1"/>
    </source>
</evidence>
<feature type="binding site" evidence="5">
    <location>
        <position position="218"/>
    </location>
    <ligand>
        <name>chloride</name>
        <dbReference type="ChEBI" id="CHEBI:17996"/>
        <label>1</label>
    </ligand>
</feature>
<keyword evidence="12" id="KW-1185">Reference proteome</keyword>
<dbReference type="PROSITE" id="PS51257">
    <property type="entry name" value="PROKAR_LIPOPROTEIN"/>
    <property type="match status" value="1"/>
</dbReference>
<dbReference type="FunFam" id="1.10.1370.30:FF:000005">
    <property type="entry name" value="Angiotensin-converting enzyme"/>
    <property type="match status" value="1"/>
</dbReference>
<dbReference type="GO" id="GO:0006508">
    <property type="term" value="P:proteolysis"/>
    <property type="evidence" value="ECO:0007669"/>
    <property type="project" value="InterPro"/>
</dbReference>
<dbReference type="STRING" id="637679.GCA_001550055_01949"/>
<keyword evidence="6" id="KW-0479">Metal-binding</keyword>
<dbReference type="GO" id="GO:0008237">
    <property type="term" value="F:metallopeptidase activity"/>
    <property type="evidence" value="ECO:0007669"/>
    <property type="project" value="InterPro"/>
</dbReference>
<feature type="chain" id="PRO_5010292328" evidence="10">
    <location>
        <begin position="23"/>
        <end position="608"/>
    </location>
</feature>
<feature type="binding site" evidence="6">
    <location>
        <position position="383"/>
    </location>
    <ligand>
        <name>Zn(2+)</name>
        <dbReference type="ChEBI" id="CHEBI:29105"/>
        <label>1</label>
        <note>catalytic</note>
    </ligand>
</feature>
<evidence type="ECO:0000256" key="4">
    <source>
        <dbReference type="PIRSR" id="PIRSR601548-1"/>
    </source>
</evidence>
<gene>
    <name evidence="11" type="ORF">SAMN04488071_1907</name>
</gene>
<dbReference type="Pfam" id="PF01401">
    <property type="entry name" value="Peptidase_M2"/>
    <property type="match status" value="1"/>
</dbReference>
<feature type="binding site" evidence="5">
    <location>
        <position position="516"/>
    </location>
    <ligand>
        <name>chloride</name>
        <dbReference type="ChEBI" id="CHEBI:17996"/>
        <label>1</label>
    </ligand>
</feature>
<keyword evidence="1 10" id="KW-0732">Signal</keyword>
<keyword evidence="3" id="KW-0325">Glycoprotein</keyword>
<reference evidence="11 12" key="1">
    <citation type="submission" date="2016-10" db="EMBL/GenBank/DDBJ databases">
        <authorList>
            <person name="de Groot N.N."/>
        </authorList>
    </citation>
    <scope>NUCLEOTIDE SEQUENCE [LARGE SCALE GENOMIC DNA]</scope>
    <source>
        <strain evidence="11 12">CGMCC 1.9109</strain>
    </source>
</reference>
<evidence type="ECO:0000256" key="10">
    <source>
        <dbReference type="SAM" id="SignalP"/>
    </source>
</evidence>
<evidence type="ECO:0000256" key="6">
    <source>
        <dbReference type="PIRSR" id="PIRSR601548-3"/>
    </source>
</evidence>
<dbReference type="Proteomes" id="UP000183685">
    <property type="component" value="Unassembled WGS sequence"/>
</dbReference>
<keyword evidence="6" id="KW-0862">Zinc</keyword>
<evidence type="ECO:0000256" key="8">
    <source>
        <dbReference type="PIRSR" id="PIRSR601548-6"/>
    </source>
</evidence>
<name>A0A1G6ZQA6_9PROT</name>
<dbReference type="SUPFAM" id="SSF55486">
    <property type="entry name" value="Metalloproteases ('zincins'), catalytic domain"/>
    <property type="match status" value="1"/>
</dbReference>
<dbReference type="AlphaFoldDB" id="A0A1G6ZQA6"/>
<feature type="active site" description="Proton acceptor 1" evidence="4">
    <location>
        <position position="380"/>
    </location>
</feature>
<dbReference type="CDD" id="cd06461">
    <property type="entry name" value="M2_ACE"/>
    <property type="match status" value="1"/>
</dbReference>
<feature type="binding site" evidence="6">
    <location>
        <position position="379"/>
    </location>
    <ligand>
        <name>Zn(2+)</name>
        <dbReference type="ChEBI" id="CHEBI:29105"/>
        <label>1</label>
        <note>catalytic</note>
    </ligand>
</feature>
<proteinExistence type="predicted"/>
<dbReference type="GO" id="GO:0008241">
    <property type="term" value="F:peptidyl-dipeptidase activity"/>
    <property type="evidence" value="ECO:0007669"/>
    <property type="project" value="InterPro"/>
</dbReference>
<evidence type="ECO:0000313" key="12">
    <source>
        <dbReference type="Proteomes" id="UP000183685"/>
    </source>
</evidence>
<dbReference type="Gene3D" id="1.10.1370.30">
    <property type="match status" value="1"/>
</dbReference>
<evidence type="ECO:0000256" key="9">
    <source>
        <dbReference type="PIRSR" id="PIRSR601548-8"/>
    </source>
</evidence>
<protein>
    <submittedName>
        <fullName evidence="11">Peptidyl-dipeptidase A</fullName>
    </submittedName>
</protein>
<dbReference type="InterPro" id="IPR001548">
    <property type="entry name" value="Peptidase_M2"/>
</dbReference>
<organism evidence="11 12">
    <name type="scientific">Kordiimonas lacus</name>
    <dbReference type="NCBI Taxonomy" id="637679"/>
    <lineage>
        <taxon>Bacteria</taxon>
        <taxon>Pseudomonadati</taxon>
        <taxon>Pseudomonadota</taxon>
        <taxon>Alphaproteobacteria</taxon>
        <taxon>Kordiimonadales</taxon>
        <taxon>Kordiimonadaceae</taxon>
        <taxon>Kordiimonas</taxon>
    </lineage>
</organism>
<feature type="active site" description="Proton donor 1" evidence="4">
    <location>
        <position position="507"/>
    </location>
</feature>
<dbReference type="EMBL" id="FNAK01000004">
    <property type="protein sequence ID" value="SDE04711.1"/>
    <property type="molecule type" value="Genomic_DNA"/>
</dbReference>
<feature type="disulfide bond" evidence="7">
    <location>
        <begin position="532"/>
        <end position="544"/>
    </location>
</feature>
<feature type="active site" description="Proton donor 2" evidence="8">
    <location>
        <position position="507"/>
    </location>
</feature>
<keyword evidence="2 7" id="KW-1015">Disulfide bond</keyword>
<evidence type="ECO:0000256" key="7">
    <source>
        <dbReference type="PIRSR" id="PIRSR601548-4"/>
    </source>
</evidence>